<dbReference type="RefSeq" id="WP_262065497.1">
    <property type="nucleotide sequence ID" value="NZ_JAMXOD010000004.1"/>
</dbReference>
<dbReference type="PROSITE" id="PS51782">
    <property type="entry name" value="LYSM"/>
    <property type="match status" value="1"/>
</dbReference>
<comment type="caution">
    <text evidence="2">The sequence shown here is derived from an EMBL/GenBank/DDBJ whole genome shotgun (WGS) entry which is preliminary data.</text>
</comment>
<dbReference type="CDD" id="cd00118">
    <property type="entry name" value="LysM"/>
    <property type="match status" value="1"/>
</dbReference>
<accession>A0ABT1E7C2</accession>
<dbReference type="Gene3D" id="3.10.350.10">
    <property type="entry name" value="LysM domain"/>
    <property type="match status" value="1"/>
</dbReference>
<keyword evidence="3" id="KW-1185">Reference proteome</keyword>
<dbReference type="InterPro" id="IPR018392">
    <property type="entry name" value="LysM"/>
</dbReference>
<gene>
    <name evidence="2" type="ORF">NK125_04700</name>
</gene>
<protein>
    <submittedName>
        <fullName evidence="2">LysM peptidoglycan-binding domain-containing protein</fullName>
    </submittedName>
</protein>
<dbReference type="SUPFAM" id="SSF54106">
    <property type="entry name" value="LysM domain"/>
    <property type="match status" value="1"/>
</dbReference>
<organism evidence="2 3">
    <name type="scientific">Aequitasia blattaphilus</name>
    <dbReference type="NCBI Taxonomy" id="2949332"/>
    <lineage>
        <taxon>Bacteria</taxon>
        <taxon>Bacillati</taxon>
        <taxon>Bacillota</taxon>
        <taxon>Clostridia</taxon>
        <taxon>Lachnospirales</taxon>
        <taxon>Lachnospiraceae</taxon>
        <taxon>Aequitasia</taxon>
    </lineage>
</organism>
<evidence type="ECO:0000259" key="1">
    <source>
        <dbReference type="PROSITE" id="PS51782"/>
    </source>
</evidence>
<evidence type="ECO:0000313" key="3">
    <source>
        <dbReference type="Proteomes" id="UP001523566"/>
    </source>
</evidence>
<dbReference type="EMBL" id="JAMZFW010000004">
    <property type="protein sequence ID" value="MCP1101714.1"/>
    <property type="molecule type" value="Genomic_DNA"/>
</dbReference>
<reference evidence="2 3" key="1">
    <citation type="journal article" date="2022" name="Genome Biol. Evol.">
        <title>Host diet, physiology and behaviors set the stage for Lachnospiraceae cladogenesis.</title>
        <authorList>
            <person name="Vera-Ponce De Leon A."/>
            <person name="Schneider M."/>
            <person name="Jahnes B.C."/>
            <person name="Sadowski V."/>
            <person name="Camuy-Velez L.A."/>
            <person name="Duan J."/>
            <person name="Sabree Z.L."/>
        </authorList>
    </citation>
    <scope>NUCLEOTIDE SEQUENCE [LARGE SCALE GENOMIC DNA]</scope>
    <source>
        <strain evidence="2 3">PAL113</strain>
    </source>
</reference>
<name>A0ABT1E7C2_9FIRM</name>
<evidence type="ECO:0000313" key="2">
    <source>
        <dbReference type="EMBL" id="MCP1101714.1"/>
    </source>
</evidence>
<dbReference type="Pfam" id="PF01476">
    <property type="entry name" value="LysM"/>
    <property type="match status" value="1"/>
</dbReference>
<dbReference type="InterPro" id="IPR036779">
    <property type="entry name" value="LysM_dom_sf"/>
</dbReference>
<dbReference type="Proteomes" id="UP001523566">
    <property type="component" value="Unassembled WGS sequence"/>
</dbReference>
<sequence length="104" mass="11972">MKSKKRKREMYIKKFTAVVISLALVGTLNIVYGSQITAKGSENALKKYYKSVEIEAGDTLWDLAQKHKGDADIRDYINEIKQLNQLDSDTIHYENYLTVSYYGE</sequence>
<proteinExistence type="predicted"/>
<feature type="domain" description="LysM" evidence="1">
    <location>
        <begin position="50"/>
        <end position="99"/>
    </location>
</feature>
<dbReference type="SMART" id="SM00257">
    <property type="entry name" value="LysM"/>
    <property type="match status" value="1"/>
</dbReference>